<dbReference type="KEGG" id="bcai:K788_0007873"/>
<evidence type="ECO:0000313" key="1">
    <source>
        <dbReference type="EMBL" id="ALL69620.1"/>
    </source>
</evidence>
<dbReference type="EMBL" id="CP012748">
    <property type="protein sequence ID" value="ALL69620.1"/>
    <property type="molecule type" value="Genomic_DNA"/>
</dbReference>
<organism evidence="1 2">
    <name type="scientific">Paraburkholderia caribensis MBA4</name>
    <dbReference type="NCBI Taxonomy" id="1323664"/>
    <lineage>
        <taxon>Bacteria</taxon>
        <taxon>Pseudomonadati</taxon>
        <taxon>Pseudomonadota</taxon>
        <taxon>Betaproteobacteria</taxon>
        <taxon>Burkholderiales</taxon>
        <taxon>Burkholderiaceae</taxon>
        <taxon>Paraburkholderia</taxon>
    </lineage>
</organism>
<dbReference type="Proteomes" id="UP000019146">
    <property type="component" value="Plasmid unnamed"/>
</dbReference>
<evidence type="ECO:0000313" key="2">
    <source>
        <dbReference type="Proteomes" id="UP000019146"/>
    </source>
</evidence>
<proteinExistence type="predicted"/>
<dbReference type="AlphaFoldDB" id="A0A0P0RLC4"/>
<keyword evidence="1" id="KW-0614">Plasmid</keyword>
<geneLocation type="plasmid" evidence="2"/>
<accession>A0A0P0RLC4</accession>
<gene>
    <name evidence="1" type="ORF">K788_0007873</name>
</gene>
<protein>
    <submittedName>
        <fullName evidence="1">Uncharacterized protein</fullName>
    </submittedName>
</protein>
<reference evidence="1 2" key="1">
    <citation type="journal article" date="2014" name="Genome Announc.">
        <title>Draft Genome Sequence of the Haloacid-Degrading Burkholderia caribensis Strain MBA4.</title>
        <authorList>
            <person name="Pan Y."/>
            <person name="Kong K.F."/>
            <person name="Tsang J.S."/>
        </authorList>
    </citation>
    <scope>NUCLEOTIDE SEQUENCE [LARGE SCALE GENOMIC DNA]</scope>
    <source>
        <strain evidence="1 2">MBA4</strain>
        <plasmid evidence="2">Plasmid</plasmid>
    </source>
</reference>
<sequence>MPEHRLDTGTTGKLFRRLKRKECGSSSENQMKRKCETIDDPDKKTGIIKISSNCLFAFLC</sequence>
<name>A0A0P0RLC4_9BURK</name>